<evidence type="ECO:0000313" key="2">
    <source>
        <dbReference type="EMBL" id="CAG4990480.1"/>
    </source>
</evidence>
<gene>
    <name evidence="2" type="ORF">PAPOLLO_LOCUS11963</name>
</gene>
<sequence length="140" mass="15694">MALMLIVQSAVNSYIVRVGIAVGASLMPSWACPECKLKEKRCNKDTTPVKPSAMTVANSSEVSNLGEELRSFQEEMRQTREEFRAFREELRDITTLVSKCDARLDTLENTVSTILESQEQYGSQGIKSEILKLKSTVNQM</sequence>
<dbReference type="AlphaFoldDB" id="A0A8S3WZK3"/>
<evidence type="ECO:0000256" key="1">
    <source>
        <dbReference type="SAM" id="Coils"/>
    </source>
</evidence>
<organism evidence="2 3">
    <name type="scientific">Parnassius apollo</name>
    <name type="common">Apollo butterfly</name>
    <name type="synonym">Papilio apollo</name>
    <dbReference type="NCBI Taxonomy" id="110799"/>
    <lineage>
        <taxon>Eukaryota</taxon>
        <taxon>Metazoa</taxon>
        <taxon>Ecdysozoa</taxon>
        <taxon>Arthropoda</taxon>
        <taxon>Hexapoda</taxon>
        <taxon>Insecta</taxon>
        <taxon>Pterygota</taxon>
        <taxon>Neoptera</taxon>
        <taxon>Endopterygota</taxon>
        <taxon>Lepidoptera</taxon>
        <taxon>Glossata</taxon>
        <taxon>Ditrysia</taxon>
        <taxon>Papilionoidea</taxon>
        <taxon>Papilionidae</taxon>
        <taxon>Parnassiinae</taxon>
        <taxon>Parnassini</taxon>
        <taxon>Parnassius</taxon>
        <taxon>Parnassius</taxon>
    </lineage>
</organism>
<comment type="caution">
    <text evidence="2">The sequence shown here is derived from an EMBL/GenBank/DDBJ whole genome shotgun (WGS) entry which is preliminary data.</text>
</comment>
<reference evidence="2" key="1">
    <citation type="submission" date="2021-04" db="EMBL/GenBank/DDBJ databases">
        <authorList>
            <person name="Tunstrom K."/>
        </authorList>
    </citation>
    <scope>NUCLEOTIDE SEQUENCE</scope>
</reference>
<dbReference type="Proteomes" id="UP000691718">
    <property type="component" value="Unassembled WGS sequence"/>
</dbReference>
<name>A0A8S3WZK3_PARAO</name>
<protein>
    <submittedName>
        <fullName evidence="2">(apollo) hypothetical protein</fullName>
    </submittedName>
</protein>
<keyword evidence="1" id="KW-0175">Coiled coil</keyword>
<dbReference type="EMBL" id="CAJQZP010000874">
    <property type="protein sequence ID" value="CAG4990480.1"/>
    <property type="molecule type" value="Genomic_DNA"/>
</dbReference>
<proteinExistence type="predicted"/>
<keyword evidence="3" id="KW-1185">Reference proteome</keyword>
<accession>A0A8S3WZK3</accession>
<dbReference type="OrthoDB" id="7490514at2759"/>
<feature type="coiled-coil region" evidence="1">
    <location>
        <begin position="62"/>
        <end position="89"/>
    </location>
</feature>
<evidence type="ECO:0000313" key="3">
    <source>
        <dbReference type="Proteomes" id="UP000691718"/>
    </source>
</evidence>